<name>A0ABV6R7S2_9MICO</name>
<gene>
    <name evidence="2" type="ORF">ACFFF6_00450</name>
</gene>
<reference evidence="2 3" key="1">
    <citation type="submission" date="2024-09" db="EMBL/GenBank/DDBJ databases">
        <authorList>
            <person name="Sun Q."/>
            <person name="Mori K."/>
        </authorList>
    </citation>
    <scope>NUCLEOTIDE SEQUENCE [LARGE SCALE GENOMIC DNA]</scope>
    <source>
        <strain evidence="2 3">CICC 10874</strain>
    </source>
</reference>
<evidence type="ECO:0000256" key="1">
    <source>
        <dbReference type="SAM" id="Phobius"/>
    </source>
</evidence>
<protein>
    <submittedName>
        <fullName evidence="2">Uncharacterized protein</fullName>
    </submittedName>
</protein>
<keyword evidence="1" id="KW-0472">Membrane</keyword>
<feature type="transmembrane region" description="Helical" evidence="1">
    <location>
        <begin position="12"/>
        <end position="32"/>
    </location>
</feature>
<evidence type="ECO:0000313" key="3">
    <source>
        <dbReference type="Proteomes" id="UP001589793"/>
    </source>
</evidence>
<accession>A0ABV6R7S2</accession>
<feature type="transmembrane region" description="Helical" evidence="1">
    <location>
        <begin position="59"/>
        <end position="78"/>
    </location>
</feature>
<feature type="transmembrane region" description="Helical" evidence="1">
    <location>
        <begin position="139"/>
        <end position="161"/>
    </location>
</feature>
<comment type="caution">
    <text evidence="2">The sequence shown here is derived from an EMBL/GenBank/DDBJ whole genome shotgun (WGS) entry which is preliminary data.</text>
</comment>
<keyword evidence="1" id="KW-0812">Transmembrane</keyword>
<sequence length="163" mass="17777">MSEAAVELLSTGLVVLGALAILASLTLSLLLAPRGTSLGQRFLWARDWSAGMPWIRLRIGLLLAGFGALGLMNTVQVSRGDPARYMEYVIRSVTESDWIFWGILTAVMAVPVTMLHIALAEDELSKDRSGRRHRIIARAVIGVLWKLPLLMIGVKALAIFLGL</sequence>
<keyword evidence="3" id="KW-1185">Reference proteome</keyword>
<proteinExistence type="predicted"/>
<feature type="transmembrane region" description="Helical" evidence="1">
    <location>
        <begin position="98"/>
        <end position="119"/>
    </location>
</feature>
<dbReference type="Proteomes" id="UP001589793">
    <property type="component" value="Unassembled WGS sequence"/>
</dbReference>
<dbReference type="EMBL" id="JBHLSV010000001">
    <property type="protein sequence ID" value="MFC0672417.1"/>
    <property type="molecule type" value="Genomic_DNA"/>
</dbReference>
<evidence type="ECO:0000313" key="2">
    <source>
        <dbReference type="EMBL" id="MFC0672417.1"/>
    </source>
</evidence>
<organism evidence="2 3">
    <name type="scientific">Brachybacterium hainanense</name>
    <dbReference type="NCBI Taxonomy" id="1541174"/>
    <lineage>
        <taxon>Bacteria</taxon>
        <taxon>Bacillati</taxon>
        <taxon>Actinomycetota</taxon>
        <taxon>Actinomycetes</taxon>
        <taxon>Micrococcales</taxon>
        <taxon>Dermabacteraceae</taxon>
        <taxon>Brachybacterium</taxon>
    </lineage>
</organism>
<keyword evidence="1" id="KW-1133">Transmembrane helix</keyword>
<dbReference type="RefSeq" id="WP_376977196.1">
    <property type="nucleotide sequence ID" value="NZ_JBHLSV010000001.1"/>
</dbReference>